<comment type="caution">
    <text evidence="1">The sequence shown here is derived from an EMBL/GenBank/DDBJ whole genome shotgun (WGS) entry which is preliminary data.</text>
</comment>
<gene>
    <name evidence="1" type="ORF">UO65_3900</name>
</gene>
<organism evidence="1 2">
    <name type="scientific">Actinokineospora spheciospongiae</name>
    <dbReference type="NCBI Taxonomy" id="909613"/>
    <lineage>
        <taxon>Bacteria</taxon>
        <taxon>Bacillati</taxon>
        <taxon>Actinomycetota</taxon>
        <taxon>Actinomycetes</taxon>
        <taxon>Pseudonocardiales</taxon>
        <taxon>Pseudonocardiaceae</taxon>
        <taxon>Actinokineospora</taxon>
    </lineage>
</organism>
<reference evidence="1 2" key="1">
    <citation type="journal article" date="2014" name="Genome Announc.">
        <title>Draft Genome Sequence of the Antitrypanosomally Active Sponge-Associated Bacterium Actinokineospora sp. Strain EG49.</title>
        <authorList>
            <person name="Harjes J."/>
            <person name="Ryu T."/>
            <person name="Abdelmohsen U.R."/>
            <person name="Moitinho-Silva L."/>
            <person name="Horn H."/>
            <person name="Ravasi T."/>
            <person name="Hentschel U."/>
        </authorList>
    </citation>
    <scope>NUCLEOTIDE SEQUENCE [LARGE SCALE GENOMIC DNA]</scope>
    <source>
        <strain evidence="1 2">EG49</strain>
    </source>
</reference>
<accession>W7IWI2</accession>
<evidence type="ECO:0000313" key="1">
    <source>
        <dbReference type="EMBL" id="EWC60811.1"/>
    </source>
</evidence>
<dbReference type="AlphaFoldDB" id="W7IWI2"/>
<name>W7IWI2_9PSEU</name>
<dbReference type="STRING" id="909613.UO65_3900"/>
<protein>
    <submittedName>
        <fullName evidence="1">Uncharacterized protein</fullName>
    </submittedName>
</protein>
<proteinExistence type="predicted"/>
<dbReference type="EMBL" id="AYXG01000143">
    <property type="protein sequence ID" value="EWC60811.1"/>
    <property type="molecule type" value="Genomic_DNA"/>
</dbReference>
<sequence>MPGWGVPQSVLPRVIGQGLQHRSTRLIHAGRMPRGSGCQTPVQATFSTVESGRPNKTVRRGIVRGQWNSCTNPAVHDVVRAQSSGGRR</sequence>
<evidence type="ECO:0000313" key="2">
    <source>
        <dbReference type="Proteomes" id="UP000019277"/>
    </source>
</evidence>
<dbReference type="Proteomes" id="UP000019277">
    <property type="component" value="Unassembled WGS sequence"/>
</dbReference>
<keyword evidence="2" id="KW-1185">Reference proteome</keyword>